<keyword evidence="3" id="KW-1185">Reference proteome</keyword>
<evidence type="ECO:0000313" key="1">
    <source>
        <dbReference type="EMBL" id="BCO35264.1"/>
    </source>
</evidence>
<evidence type="ECO:0000313" key="3">
    <source>
        <dbReference type="Proteomes" id="UP000595446"/>
    </source>
</evidence>
<sequence length="60" mass="5860">MPTLSYGNQAPITLTAAEATTVLDAMRAATADGGNQGSVVTVAGLTLLIGPSTPVAVTTT</sequence>
<dbReference type="EMBL" id="AP024237">
    <property type="protein sequence ID" value="BCO35264.1"/>
    <property type="molecule type" value="Genomic_DNA"/>
</dbReference>
<dbReference type="EMBL" id="AP024237">
    <property type="protein sequence ID" value="BCO36722.1"/>
    <property type="molecule type" value="Genomic_DNA"/>
</dbReference>
<name>A0A2G8BH46_9MYCO</name>
<organism evidence="2 3">
    <name type="scientific">Mycobacterium heckeshornense</name>
    <dbReference type="NCBI Taxonomy" id="110505"/>
    <lineage>
        <taxon>Bacteria</taxon>
        <taxon>Bacillati</taxon>
        <taxon>Actinomycetota</taxon>
        <taxon>Actinomycetes</taxon>
        <taxon>Mycobacteriales</taxon>
        <taxon>Mycobacteriaceae</taxon>
        <taxon>Mycobacterium</taxon>
    </lineage>
</organism>
<gene>
    <name evidence="1" type="ORF">MHEC_16970</name>
    <name evidence="2" type="ORF">MHEC_31550</name>
</gene>
<accession>A0A2G8BH46</accession>
<proteinExistence type="predicted"/>
<reference evidence="2 3" key="1">
    <citation type="submission" date="2020-12" db="EMBL/GenBank/DDBJ databases">
        <title>Complete genome sequence of Mycobacterium heckeshornense JCM 15655T, closely related to a pathogenic non-tuberculous mycobacterial species Mycobacterium xenopi.</title>
        <authorList>
            <person name="Yoshida M."/>
            <person name="Fukano H."/>
            <person name="Asakura T."/>
            <person name="Suzuki M."/>
            <person name="Hoshino Y."/>
        </authorList>
    </citation>
    <scope>NUCLEOTIDE SEQUENCE [LARGE SCALE GENOMIC DNA]</scope>
    <source>
        <strain evidence="2 3">JCM 15655</strain>
    </source>
</reference>
<dbReference type="AlphaFoldDB" id="A0A2G8BH46"/>
<protein>
    <submittedName>
        <fullName evidence="2">Uncharacterized protein</fullName>
    </submittedName>
</protein>
<evidence type="ECO:0000313" key="2">
    <source>
        <dbReference type="EMBL" id="BCO36722.1"/>
    </source>
</evidence>
<dbReference type="RefSeq" id="WP_048893906.1">
    <property type="nucleotide sequence ID" value="NZ_AP024237.1"/>
</dbReference>
<dbReference type="Proteomes" id="UP000595446">
    <property type="component" value="Chromosome"/>
</dbReference>